<evidence type="ECO:0000259" key="3">
    <source>
        <dbReference type="Pfam" id="PF02036"/>
    </source>
</evidence>
<dbReference type="InterPro" id="IPR003033">
    <property type="entry name" value="SCP2_sterol-bd_dom"/>
</dbReference>
<dbReference type="HAMAP" id="MF_02231">
    <property type="entry name" value="UbiT"/>
    <property type="match status" value="1"/>
</dbReference>
<protein>
    <recommendedName>
        <fullName evidence="1">Ubiquinone biosynthesis accessory factor UbiT</fullName>
    </recommendedName>
</protein>
<accession>A0A849K6D3</accession>
<proteinExistence type="inferred from homology"/>
<feature type="region of interest" description="Disordered" evidence="2">
    <location>
        <begin position="144"/>
        <end position="164"/>
    </location>
</feature>
<feature type="domain" description="SCP2" evidence="3">
    <location>
        <begin position="51"/>
        <end position="132"/>
    </location>
</feature>
<reference evidence="4 5" key="2">
    <citation type="submission" date="2020-06" db="EMBL/GenBank/DDBJ databases">
        <title>Ramlibacter rhizophilus sp. nov., isolated from rhizosphere soil of national flower Mugunghwa from South Korea.</title>
        <authorList>
            <person name="Zheng-Fei Y."/>
            <person name="Huan T."/>
        </authorList>
    </citation>
    <scope>NUCLEOTIDE SEQUENCE [LARGE SCALE GENOMIC DNA]</scope>
    <source>
        <strain evidence="4 5">B156</strain>
    </source>
</reference>
<dbReference type="UniPathway" id="UPA00232"/>
<evidence type="ECO:0000313" key="5">
    <source>
        <dbReference type="Proteomes" id="UP000552954"/>
    </source>
</evidence>
<dbReference type="Pfam" id="PF02036">
    <property type="entry name" value="SCP2"/>
    <property type="match status" value="1"/>
</dbReference>
<evidence type="ECO:0000256" key="1">
    <source>
        <dbReference type="HAMAP-Rule" id="MF_02231"/>
    </source>
</evidence>
<dbReference type="Gene3D" id="3.30.1050.10">
    <property type="entry name" value="SCP2 sterol-binding domain"/>
    <property type="match status" value="1"/>
</dbReference>
<evidence type="ECO:0000256" key="2">
    <source>
        <dbReference type="SAM" id="MobiDB-lite"/>
    </source>
</evidence>
<organism evidence="4 5">
    <name type="scientific">Ramlibacter montanisoli</name>
    <dbReference type="NCBI Taxonomy" id="2732512"/>
    <lineage>
        <taxon>Bacteria</taxon>
        <taxon>Pseudomonadati</taxon>
        <taxon>Pseudomonadota</taxon>
        <taxon>Betaproteobacteria</taxon>
        <taxon>Burkholderiales</taxon>
        <taxon>Comamonadaceae</taxon>
        <taxon>Ramlibacter</taxon>
    </lineage>
</organism>
<keyword evidence="1" id="KW-0831">Ubiquinone biosynthesis</keyword>
<reference evidence="4 5" key="1">
    <citation type="submission" date="2020-05" db="EMBL/GenBank/DDBJ databases">
        <authorList>
            <person name="Khan S.A."/>
            <person name="Jeon C.O."/>
            <person name="Chun B.H."/>
        </authorList>
    </citation>
    <scope>NUCLEOTIDE SEQUENCE [LARGE SCALE GENOMIC DNA]</scope>
    <source>
        <strain evidence="4 5">B156</strain>
    </source>
</reference>
<gene>
    <name evidence="1" type="primary">ubiT</name>
    <name evidence="4" type="ORF">HK415_08115</name>
</gene>
<dbReference type="RefSeq" id="WP_171557998.1">
    <property type="nucleotide sequence ID" value="NZ_JABFCS010000001.1"/>
</dbReference>
<name>A0A849K6D3_9BURK</name>
<dbReference type="EMBL" id="JABFCS010000001">
    <property type="protein sequence ID" value="NNU43130.1"/>
    <property type="molecule type" value="Genomic_DNA"/>
</dbReference>
<dbReference type="GO" id="GO:0006744">
    <property type="term" value="P:ubiquinone biosynthetic process"/>
    <property type="evidence" value="ECO:0007669"/>
    <property type="project" value="UniProtKB-UniRule"/>
</dbReference>
<comment type="pathway">
    <text evidence="1">Cofactor biosynthesis; ubiquinone biosynthesis.</text>
</comment>
<dbReference type="InterPro" id="IPR016830">
    <property type="entry name" value="UbiT"/>
</dbReference>
<dbReference type="AlphaFoldDB" id="A0A849K6D3"/>
<comment type="caution">
    <text evidence="4">The sequence shown here is derived from an EMBL/GenBank/DDBJ whole genome shotgun (WGS) entry which is preliminary data.</text>
</comment>
<dbReference type="Proteomes" id="UP000552954">
    <property type="component" value="Unassembled WGS sequence"/>
</dbReference>
<evidence type="ECO:0000313" key="4">
    <source>
        <dbReference type="EMBL" id="NNU43130.1"/>
    </source>
</evidence>
<comment type="similarity">
    <text evidence="1">Belongs to the UbiT family.</text>
</comment>
<keyword evidence="5" id="KW-1185">Reference proteome</keyword>
<dbReference type="InterPro" id="IPR036527">
    <property type="entry name" value="SCP2_sterol-bd_dom_sf"/>
</dbReference>
<comment type="function">
    <text evidence="1">Required for O(2)-independent ubiquinone (coenzyme Q) biosynthesis. Likely functions as an accessory factor.</text>
</comment>
<dbReference type="SUPFAM" id="SSF55718">
    <property type="entry name" value="SCP-like"/>
    <property type="match status" value="1"/>
</dbReference>
<sequence>MKIIARTLPECPPFVASLLEKLPAYPGSLLLSTALNAGLAPQLPADVAQLMTGRKFRIHVRDARVSFDFTWTGSRFAPLSRQAQTDLTISASGPDFLRMARREEDPDTLFFSRRLMMEGDTELGLVVKNTLDALELPVLEHLSRFGRKPGTPRDPGRRSAGPWA</sequence>